<reference evidence="1" key="1">
    <citation type="submission" date="2021-02" db="EMBL/GenBank/DDBJ databases">
        <authorList>
            <person name="Nowell W R."/>
        </authorList>
    </citation>
    <scope>NUCLEOTIDE SEQUENCE</scope>
    <source>
        <strain evidence="1">Ploen Becks lab</strain>
    </source>
</reference>
<keyword evidence="2" id="KW-1185">Reference proteome</keyword>
<comment type="caution">
    <text evidence="1">The sequence shown here is derived from an EMBL/GenBank/DDBJ whole genome shotgun (WGS) entry which is preliminary data.</text>
</comment>
<dbReference type="Proteomes" id="UP000663879">
    <property type="component" value="Unassembled WGS sequence"/>
</dbReference>
<name>A0A813TQ43_9BILA</name>
<proteinExistence type="predicted"/>
<feature type="non-terminal residue" evidence="1">
    <location>
        <position position="58"/>
    </location>
</feature>
<evidence type="ECO:0000313" key="1">
    <source>
        <dbReference type="EMBL" id="CAF0812834.1"/>
    </source>
</evidence>
<organism evidence="1 2">
    <name type="scientific">Brachionus calyciflorus</name>
    <dbReference type="NCBI Taxonomy" id="104777"/>
    <lineage>
        <taxon>Eukaryota</taxon>
        <taxon>Metazoa</taxon>
        <taxon>Spiralia</taxon>
        <taxon>Gnathifera</taxon>
        <taxon>Rotifera</taxon>
        <taxon>Eurotatoria</taxon>
        <taxon>Monogononta</taxon>
        <taxon>Pseudotrocha</taxon>
        <taxon>Ploima</taxon>
        <taxon>Brachionidae</taxon>
        <taxon>Brachionus</taxon>
    </lineage>
</organism>
<evidence type="ECO:0000313" key="2">
    <source>
        <dbReference type="Proteomes" id="UP000663879"/>
    </source>
</evidence>
<protein>
    <submittedName>
        <fullName evidence="1">Uncharacterized protein</fullName>
    </submittedName>
</protein>
<dbReference type="AlphaFoldDB" id="A0A813TQ43"/>
<accession>A0A813TQ43</accession>
<sequence length="58" mass="7189">MSYLSKNKRKNDSNTRQFWKRLCKKELSLNEIDFHFNASNTRLFFGKLQFDEERKMIR</sequence>
<dbReference type="EMBL" id="CAJNOC010000878">
    <property type="protein sequence ID" value="CAF0812834.1"/>
    <property type="molecule type" value="Genomic_DNA"/>
</dbReference>
<gene>
    <name evidence="1" type="ORF">OXX778_LOCUS7064</name>
</gene>